<dbReference type="RefSeq" id="WP_088386986.1">
    <property type="nucleotide sequence ID" value="NZ_NIOF01000012.1"/>
</dbReference>
<dbReference type="Proteomes" id="UP000197468">
    <property type="component" value="Unassembled WGS sequence"/>
</dbReference>
<dbReference type="PANTHER" id="PTHR12526:SF630">
    <property type="entry name" value="GLYCOSYLTRANSFERASE"/>
    <property type="match status" value="1"/>
</dbReference>
<dbReference type="EMBL" id="NIOF01000012">
    <property type="protein sequence ID" value="OWQ85683.1"/>
    <property type="molecule type" value="Genomic_DNA"/>
</dbReference>
<evidence type="ECO:0000259" key="1">
    <source>
        <dbReference type="Pfam" id="PF13439"/>
    </source>
</evidence>
<accession>A0A246IZA7</accession>
<dbReference type="PANTHER" id="PTHR12526">
    <property type="entry name" value="GLYCOSYLTRANSFERASE"/>
    <property type="match status" value="1"/>
</dbReference>
<organism evidence="2 3">
    <name type="scientific">Roseateles aquatilis</name>
    <dbReference type="NCBI Taxonomy" id="431061"/>
    <lineage>
        <taxon>Bacteria</taxon>
        <taxon>Pseudomonadati</taxon>
        <taxon>Pseudomonadota</taxon>
        <taxon>Betaproteobacteria</taxon>
        <taxon>Burkholderiales</taxon>
        <taxon>Sphaerotilaceae</taxon>
        <taxon>Roseateles</taxon>
    </lineage>
</organism>
<sequence>MRALSIVHVVFSSRIAGGEHHCVDLANAQAALGHTVHVIAPAKSAVQGVLNPNVQFHGLALPLMRGLRVRRLAQRLQADVVHGHLGPACKAVSWVADAARLGTLHVGFKAHQHARLDGLVCVNSRQVGDLKDFDGLHRVIHNWAPDRREGTGERTQRVGTLRQELGIPVLAPVIGCVGRLHETKGMHRLIEAFRQQAPADAHLVLIGEGPQRAELEAQCEGEDRIHLIGFRWNVDELLAEMDLYVSSSLEEAFPLAILEAMRAGLPIVATATIGAREMLQDEQATIVPLDDIQALGQGIADALRARARTGRAPIAYAMERFDRGAAVQSTLGLYREVLARLPVVASDLAFSPEEVRG</sequence>
<dbReference type="InterPro" id="IPR028098">
    <property type="entry name" value="Glyco_trans_4-like_N"/>
</dbReference>
<dbReference type="AlphaFoldDB" id="A0A246IZA7"/>
<proteinExistence type="predicted"/>
<comment type="caution">
    <text evidence="2">The sequence shown here is derived from an EMBL/GenBank/DDBJ whole genome shotgun (WGS) entry which is preliminary data.</text>
</comment>
<feature type="domain" description="Glycosyltransferase subfamily 4-like N-terminal" evidence="1">
    <location>
        <begin position="17"/>
        <end position="142"/>
    </location>
</feature>
<gene>
    <name evidence="2" type="ORF">CDN99_21625</name>
</gene>
<evidence type="ECO:0000313" key="2">
    <source>
        <dbReference type="EMBL" id="OWQ85683.1"/>
    </source>
</evidence>
<dbReference type="Gene3D" id="3.40.50.2000">
    <property type="entry name" value="Glycogen Phosphorylase B"/>
    <property type="match status" value="2"/>
</dbReference>
<evidence type="ECO:0000313" key="3">
    <source>
        <dbReference type="Proteomes" id="UP000197468"/>
    </source>
</evidence>
<dbReference type="CDD" id="cd03801">
    <property type="entry name" value="GT4_PimA-like"/>
    <property type="match status" value="1"/>
</dbReference>
<dbReference type="GO" id="GO:0016757">
    <property type="term" value="F:glycosyltransferase activity"/>
    <property type="evidence" value="ECO:0007669"/>
    <property type="project" value="UniProtKB-ARBA"/>
</dbReference>
<keyword evidence="3" id="KW-1185">Reference proteome</keyword>
<name>A0A246IZA7_9BURK</name>
<protein>
    <recommendedName>
        <fullName evidence="1">Glycosyltransferase subfamily 4-like N-terminal domain-containing protein</fullName>
    </recommendedName>
</protein>
<reference evidence="2 3" key="1">
    <citation type="journal article" date="2008" name="Int. J. Syst. Evol. Microbiol.">
        <title>Description of Roseateles aquatilis sp. nov. and Roseateles terrae sp. nov., in the class Betaproteobacteria, and emended description of the genus Roseateles.</title>
        <authorList>
            <person name="Gomila M."/>
            <person name="Bowien B."/>
            <person name="Falsen E."/>
            <person name="Moore E.R."/>
            <person name="Lalucat J."/>
        </authorList>
    </citation>
    <scope>NUCLEOTIDE SEQUENCE [LARGE SCALE GENOMIC DNA]</scope>
    <source>
        <strain evidence="2 3">CCUG 48205</strain>
    </source>
</reference>
<dbReference type="OrthoDB" id="8989364at2"/>
<dbReference type="Pfam" id="PF13439">
    <property type="entry name" value="Glyco_transf_4"/>
    <property type="match status" value="1"/>
</dbReference>
<dbReference type="Pfam" id="PF13692">
    <property type="entry name" value="Glyco_trans_1_4"/>
    <property type="match status" value="1"/>
</dbReference>
<dbReference type="SUPFAM" id="SSF53756">
    <property type="entry name" value="UDP-Glycosyltransferase/glycogen phosphorylase"/>
    <property type="match status" value="1"/>
</dbReference>